<dbReference type="EMBL" id="JAGFNK010000285">
    <property type="protein sequence ID" value="KAI9453998.1"/>
    <property type="molecule type" value="Genomic_DNA"/>
</dbReference>
<gene>
    <name evidence="1" type="ORF">F5148DRAFT_448713</name>
</gene>
<evidence type="ECO:0000313" key="1">
    <source>
        <dbReference type="EMBL" id="KAI9453998.1"/>
    </source>
</evidence>
<accession>A0ACC0TYL6</accession>
<dbReference type="Proteomes" id="UP001207468">
    <property type="component" value="Unassembled WGS sequence"/>
</dbReference>
<protein>
    <submittedName>
        <fullName evidence="1">Uncharacterized protein</fullName>
    </submittedName>
</protein>
<comment type="caution">
    <text evidence="1">The sequence shown here is derived from an EMBL/GenBank/DDBJ whole genome shotgun (WGS) entry which is preliminary data.</text>
</comment>
<reference evidence="1" key="1">
    <citation type="submission" date="2021-03" db="EMBL/GenBank/DDBJ databases">
        <title>Evolutionary priming and transition to the ectomycorrhizal habit in an iconic lineage of mushroom-forming fungi: is preadaptation a requirement?</title>
        <authorList>
            <consortium name="DOE Joint Genome Institute"/>
            <person name="Looney B.P."/>
            <person name="Miyauchi S."/>
            <person name="Morin E."/>
            <person name="Drula E."/>
            <person name="Courty P.E."/>
            <person name="Chicoki N."/>
            <person name="Fauchery L."/>
            <person name="Kohler A."/>
            <person name="Kuo A."/>
            <person name="LaButti K."/>
            <person name="Pangilinan J."/>
            <person name="Lipzen A."/>
            <person name="Riley R."/>
            <person name="Andreopoulos W."/>
            <person name="He G."/>
            <person name="Johnson J."/>
            <person name="Barry K.W."/>
            <person name="Grigoriev I.V."/>
            <person name="Nagy L."/>
            <person name="Hibbett D."/>
            <person name="Henrissat B."/>
            <person name="Matheny P.B."/>
            <person name="Labbe J."/>
            <person name="Martin A.F."/>
        </authorList>
    </citation>
    <scope>NUCLEOTIDE SEQUENCE</scope>
    <source>
        <strain evidence="1">BPL698</strain>
    </source>
</reference>
<sequence>MSVASANPFAILGEEEESPPRSPGPAASKKEASAASQPARAAAKSKGPASRGGRYYARGGKTPRDSTQDGQEEAPAGDESTPKKADGEGRGRGRGRGRGDRGRGRGRPFDRHSATGKTDSDKKIHQGWGGDEGGTELKAEEAGATDAQAEGVAAATDSWDPVPNDNDPWSAPPAPPADSWGVPSAEVDGTPAADGEKGDDDRKPKDREPEEEDNTISYEQYLAQRIAASSIPKLEGVREANEGAEDAWGDVVEHKKNEDEQAYYVGKTKSTTKARTEKKEKVYIEIDAHFERPSRGRGRGGDRDRGRGRGRGVARGTRPNGAPQSVNVNVDDENAFPSLS</sequence>
<name>A0ACC0TYL6_9AGAM</name>
<proteinExistence type="predicted"/>
<keyword evidence="2" id="KW-1185">Reference proteome</keyword>
<evidence type="ECO:0000313" key="2">
    <source>
        <dbReference type="Proteomes" id="UP001207468"/>
    </source>
</evidence>
<organism evidence="1 2">
    <name type="scientific">Russula earlei</name>
    <dbReference type="NCBI Taxonomy" id="71964"/>
    <lineage>
        <taxon>Eukaryota</taxon>
        <taxon>Fungi</taxon>
        <taxon>Dikarya</taxon>
        <taxon>Basidiomycota</taxon>
        <taxon>Agaricomycotina</taxon>
        <taxon>Agaricomycetes</taxon>
        <taxon>Russulales</taxon>
        <taxon>Russulaceae</taxon>
        <taxon>Russula</taxon>
    </lineage>
</organism>